<dbReference type="OrthoDB" id="2744254at2759"/>
<keyword evidence="2" id="KW-1185">Reference proteome</keyword>
<protein>
    <recommendedName>
        <fullName evidence="3">F-box domain-containing protein</fullName>
    </recommendedName>
</protein>
<proteinExistence type="predicted"/>
<name>A0A5C2S3N7_9APHY</name>
<evidence type="ECO:0000313" key="1">
    <source>
        <dbReference type="EMBL" id="RPD58097.1"/>
    </source>
</evidence>
<dbReference type="EMBL" id="ML122277">
    <property type="protein sequence ID" value="RPD58097.1"/>
    <property type="molecule type" value="Genomic_DNA"/>
</dbReference>
<dbReference type="Proteomes" id="UP000313359">
    <property type="component" value="Unassembled WGS sequence"/>
</dbReference>
<organism evidence="1 2">
    <name type="scientific">Lentinus tigrinus ALCF2SS1-6</name>
    <dbReference type="NCBI Taxonomy" id="1328759"/>
    <lineage>
        <taxon>Eukaryota</taxon>
        <taxon>Fungi</taxon>
        <taxon>Dikarya</taxon>
        <taxon>Basidiomycota</taxon>
        <taxon>Agaricomycotina</taxon>
        <taxon>Agaricomycetes</taxon>
        <taxon>Polyporales</taxon>
        <taxon>Polyporaceae</taxon>
        <taxon>Lentinus</taxon>
    </lineage>
</organism>
<dbReference type="InterPro" id="IPR032675">
    <property type="entry name" value="LRR_dom_sf"/>
</dbReference>
<gene>
    <name evidence="1" type="ORF">L227DRAFT_655089</name>
</gene>
<evidence type="ECO:0000313" key="2">
    <source>
        <dbReference type="Proteomes" id="UP000313359"/>
    </source>
</evidence>
<dbReference type="STRING" id="1328759.A0A5C2S3N7"/>
<accession>A0A5C2S3N7</accession>
<reference evidence="1" key="1">
    <citation type="journal article" date="2018" name="Genome Biol. Evol.">
        <title>Genomics and development of Lentinus tigrinus, a white-rot wood-decaying mushroom with dimorphic fruiting bodies.</title>
        <authorList>
            <person name="Wu B."/>
            <person name="Xu Z."/>
            <person name="Knudson A."/>
            <person name="Carlson A."/>
            <person name="Chen N."/>
            <person name="Kovaka S."/>
            <person name="LaButti K."/>
            <person name="Lipzen A."/>
            <person name="Pennachio C."/>
            <person name="Riley R."/>
            <person name="Schakwitz W."/>
            <person name="Umezawa K."/>
            <person name="Ohm R.A."/>
            <person name="Grigoriev I.V."/>
            <person name="Nagy L.G."/>
            <person name="Gibbons J."/>
            <person name="Hibbett D."/>
        </authorList>
    </citation>
    <scope>NUCLEOTIDE SEQUENCE [LARGE SCALE GENOMIC DNA]</scope>
    <source>
        <strain evidence="1">ALCF2SS1-6</strain>
    </source>
</reference>
<sequence>MHYCLEVPEIFQRILDFVLVVLWEEGNLYGGYHQTAFSNAILGALARTCRLFLEPTLDALWRNQLTLGPLIRTLPEDAIEEVVQTTLYKDSMCDTTYHLKLKRPLGASDWTRFDYYAGRIRSLGHYLVEFADQDQSTWSLFSEGYCRRPVTRELLTSLSVYRRISTMLPRLRRLRWTVHDVSYTDYLPMFLGPNLTTLSIAVFQNNFGAKERASEEQYDRLVHVIANLDILCPSLTTFEMWTLQKPHIIDAALYFAFNCKNLEGFCVHLEREPPYSEDLLFHLATLESLRSAYLAFNEDTAAMDMSFLSPLHYPFPSLDSLYMTTPTLSSCTELIRAMHTCRLRIVSFEFFEHSDTLELYNLLLTLHDRCSHNTLQSLFIEDNCSPVGEFWLSPHTHYLTIDILHPLLMFPHMRALWIAMPLVGRLNDDDLAHIANTWPLLIDLQLLNHYRWYERPQITWAGVAYLTWNCPQLIELALAVDTAIDNVVKVCREPQFRPNRSLRFLDMLDSPLGDLEVAFRSIHAFAPLVLAVHGKERVDRSDEEEDASQGPLMDDPYAHYEALGTMLRRQASIDAGEMDPEQLPTWAETEMEEMNPWGSWSAPSAGGGYEPQAKKFVTDFAL</sequence>
<dbReference type="AlphaFoldDB" id="A0A5C2S3N7"/>
<dbReference type="Gene3D" id="3.80.10.10">
    <property type="entry name" value="Ribonuclease Inhibitor"/>
    <property type="match status" value="1"/>
</dbReference>
<evidence type="ECO:0008006" key="3">
    <source>
        <dbReference type="Google" id="ProtNLM"/>
    </source>
</evidence>